<dbReference type="SUPFAM" id="SSF48371">
    <property type="entry name" value="ARM repeat"/>
    <property type="match status" value="1"/>
</dbReference>
<dbReference type="PANTHER" id="PTHR10648">
    <property type="entry name" value="SERINE/THREONINE-PROTEIN PHOSPHATASE PP2A 65 KDA REGULATORY SUBUNIT"/>
    <property type="match status" value="1"/>
</dbReference>
<dbReference type="Gene3D" id="1.25.10.10">
    <property type="entry name" value="Leucine-rich Repeat Variant"/>
    <property type="match status" value="1"/>
</dbReference>
<proteinExistence type="predicted"/>
<evidence type="ECO:0000256" key="2">
    <source>
        <dbReference type="SAM" id="MobiDB-lite"/>
    </source>
</evidence>
<keyword evidence="4" id="KW-1185">Reference proteome</keyword>
<dbReference type="InterPro" id="IPR011989">
    <property type="entry name" value="ARM-like"/>
</dbReference>
<dbReference type="EMBL" id="JAUCMV010000001">
    <property type="protein sequence ID" value="KAK0425388.1"/>
    <property type="molecule type" value="Genomic_DNA"/>
</dbReference>
<dbReference type="GO" id="GO:0005737">
    <property type="term" value="C:cytoplasm"/>
    <property type="evidence" value="ECO:0007669"/>
    <property type="project" value="TreeGrafter"/>
</dbReference>
<name>A0AA39M977_9BILA</name>
<sequence length="671" mass="75964">MDYKQPRSGDIDREPLGTRDRLAHTATTLTAPLTPPPATRAYASRTRAWLMPLATEALKPDPAGPSEDRTDSAPFGRFDFEESGASMIDYSMISWMICWCLFGFLRYLVPFMPKRSVAFYSEDHIEEVLPRKADRKRKSLRRRPSQEDVKRARVSLNRSFPGLEVKGHELEESCYKDNEGKIVIENNRVSRRFWNSDIGDISEKTLGKYESLRRVVEEPIATRFSDESSEGEGSDESVGRTLESFESLLVLESETSLSSTNGLQPLLGGEVAVIEHTEKPYRDELLELIARLCPDIEASSVESFQLVESGHFDDVDVVECFVYFSDIVKAAHPGDIPLLHKFYTNCLEKGNPCVIAKFLHIVNADPSRIDFTEVIFAVFDRFTTDAVSETVRENLLECLADLTATIQGNAENLYHMVARIGTFPPPESQYNWRYFECYLRQCCDIVMMPVCVEQLISVFADAGVHAAIHDKRCKVRERAAQLLARIVSRLVALEGDPEGNPVGRKAIEFNEHLLRTFANRDKEWRQRQIYAYIIEVVFAENLLSEKQFNELFSVPFFIRVLHDPIPNIRLQFCRALLCSDPNAFSSFGMCVVTKIHLKKLSEEDKAFTVRQLASEALQHLGGLSIEYVEDDDVRTAREGNFDEIEADEDGGDPDTNESDDSGVQTAEEISG</sequence>
<dbReference type="AlphaFoldDB" id="A0AA39M977"/>
<dbReference type="GO" id="GO:0019888">
    <property type="term" value="F:protein phosphatase regulator activity"/>
    <property type="evidence" value="ECO:0007669"/>
    <property type="project" value="TreeGrafter"/>
</dbReference>
<evidence type="ECO:0000313" key="3">
    <source>
        <dbReference type="EMBL" id="KAK0425388.1"/>
    </source>
</evidence>
<evidence type="ECO:0000256" key="1">
    <source>
        <dbReference type="ARBA" id="ARBA00022737"/>
    </source>
</evidence>
<accession>A0AA39M977</accession>
<keyword evidence="1" id="KW-0677">Repeat</keyword>
<dbReference type="InterPro" id="IPR051023">
    <property type="entry name" value="PP2A_Regulatory_Subunit_A"/>
</dbReference>
<protein>
    <submittedName>
        <fullName evidence="3">Uncharacterized protein</fullName>
    </submittedName>
</protein>
<feature type="region of interest" description="Disordered" evidence="2">
    <location>
        <begin position="638"/>
        <end position="671"/>
    </location>
</feature>
<reference evidence="3" key="1">
    <citation type="submission" date="2023-06" db="EMBL/GenBank/DDBJ databases">
        <title>Genomic analysis of the entomopathogenic nematode Steinernema hermaphroditum.</title>
        <authorList>
            <person name="Schwarz E.M."/>
            <person name="Heppert J.K."/>
            <person name="Baniya A."/>
            <person name="Schwartz H.T."/>
            <person name="Tan C.-H."/>
            <person name="Antoshechkin I."/>
            <person name="Sternberg P.W."/>
            <person name="Goodrich-Blair H."/>
            <person name="Dillman A.R."/>
        </authorList>
    </citation>
    <scope>NUCLEOTIDE SEQUENCE</scope>
    <source>
        <strain evidence="3">PS9179</strain>
        <tissue evidence="3">Whole animal</tissue>
    </source>
</reference>
<feature type="compositionally biased region" description="Basic and acidic residues" evidence="2">
    <location>
        <begin position="1"/>
        <end position="23"/>
    </location>
</feature>
<comment type="caution">
    <text evidence="3">The sequence shown here is derived from an EMBL/GenBank/DDBJ whole genome shotgun (WGS) entry which is preliminary data.</text>
</comment>
<feature type="compositionally biased region" description="Acidic residues" evidence="2">
    <location>
        <begin position="641"/>
        <end position="660"/>
    </location>
</feature>
<evidence type="ECO:0000313" key="4">
    <source>
        <dbReference type="Proteomes" id="UP001175271"/>
    </source>
</evidence>
<dbReference type="InterPro" id="IPR016024">
    <property type="entry name" value="ARM-type_fold"/>
</dbReference>
<organism evidence="3 4">
    <name type="scientific">Steinernema hermaphroditum</name>
    <dbReference type="NCBI Taxonomy" id="289476"/>
    <lineage>
        <taxon>Eukaryota</taxon>
        <taxon>Metazoa</taxon>
        <taxon>Ecdysozoa</taxon>
        <taxon>Nematoda</taxon>
        <taxon>Chromadorea</taxon>
        <taxon>Rhabditida</taxon>
        <taxon>Tylenchina</taxon>
        <taxon>Panagrolaimomorpha</taxon>
        <taxon>Strongyloidoidea</taxon>
        <taxon>Steinernematidae</taxon>
        <taxon>Steinernema</taxon>
    </lineage>
</organism>
<feature type="region of interest" description="Disordered" evidence="2">
    <location>
        <begin position="1"/>
        <end position="37"/>
    </location>
</feature>
<dbReference type="PANTHER" id="PTHR10648:SF1">
    <property type="entry name" value="SERINE_THREONINE-PROTEIN PHOSPHATASE 4 REGULATORY SUBUNIT 1"/>
    <property type="match status" value="1"/>
</dbReference>
<gene>
    <name evidence="3" type="ORF">QR680_009174</name>
</gene>
<dbReference type="Proteomes" id="UP001175271">
    <property type="component" value="Unassembled WGS sequence"/>
</dbReference>